<reference evidence="1" key="1">
    <citation type="submission" date="2022-03" db="EMBL/GenBank/DDBJ databases">
        <authorList>
            <person name="Lindestad O."/>
        </authorList>
    </citation>
    <scope>NUCLEOTIDE SEQUENCE</scope>
</reference>
<dbReference type="Proteomes" id="UP000838756">
    <property type="component" value="Unassembled WGS sequence"/>
</dbReference>
<organism evidence="1 2">
    <name type="scientific">Pararge aegeria aegeria</name>
    <dbReference type="NCBI Taxonomy" id="348720"/>
    <lineage>
        <taxon>Eukaryota</taxon>
        <taxon>Metazoa</taxon>
        <taxon>Ecdysozoa</taxon>
        <taxon>Arthropoda</taxon>
        <taxon>Hexapoda</taxon>
        <taxon>Insecta</taxon>
        <taxon>Pterygota</taxon>
        <taxon>Neoptera</taxon>
        <taxon>Endopterygota</taxon>
        <taxon>Lepidoptera</taxon>
        <taxon>Glossata</taxon>
        <taxon>Ditrysia</taxon>
        <taxon>Papilionoidea</taxon>
        <taxon>Nymphalidae</taxon>
        <taxon>Satyrinae</taxon>
        <taxon>Satyrini</taxon>
        <taxon>Parargina</taxon>
        <taxon>Pararge</taxon>
    </lineage>
</organism>
<name>A0A8S4S141_9NEOP</name>
<sequence length="177" mass="18771">MGFPGGYGGVLLTKTPRCSCSAPDGGAPTATPPAIIDRSIPSSGTTWPVSLVRSTPGNSSTVLWVMDNLVSITQKSTEGVRSNKEPPDLCLRTMAVRWCPIPGRVISSNVGGTLRCRLPQSQLRQRTIRIHSLASPAQTRWPFPPLGPFSVGGRGYGGIKMDPQESGTRGGYPALQI</sequence>
<protein>
    <submittedName>
        <fullName evidence="1">Jg21380 protein</fullName>
    </submittedName>
</protein>
<evidence type="ECO:0000313" key="1">
    <source>
        <dbReference type="EMBL" id="CAH2243340.1"/>
    </source>
</evidence>
<dbReference type="EMBL" id="CAKXAJ010025742">
    <property type="protein sequence ID" value="CAH2243340.1"/>
    <property type="molecule type" value="Genomic_DNA"/>
</dbReference>
<proteinExistence type="predicted"/>
<evidence type="ECO:0000313" key="2">
    <source>
        <dbReference type="Proteomes" id="UP000838756"/>
    </source>
</evidence>
<accession>A0A8S4S141</accession>
<gene>
    <name evidence="1" type="primary">jg21380</name>
    <name evidence="1" type="ORF">PAEG_LOCUS19489</name>
</gene>
<dbReference type="AlphaFoldDB" id="A0A8S4S141"/>
<comment type="caution">
    <text evidence="1">The sequence shown here is derived from an EMBL/GenBank/DDBJ whole genome shotgun (WGS) entry which is preliminary data.</text>
</comment>
<keyword evidence="2" id="KW-1185">Reference proteome</keyword>